<accession>A0A917Z8L6</accession>
<dbReference type="RefSeq" id="WP_189127506.1">
    <property type="nucleotide sequence ID" value="NZ_BMNH01000024.1"/>
</dbReference>
<evidence type="ECO:0000313" key="1">
    <source>
        <dbReference type="EMBL" id="GGO78143.1"/>
    </source>
</evidence>
<dbReference type="AlphaFoldDB" id="A0A917Z8L6"/>
<dbReference type="Proteomes" id="UP000646523">
    <property type="component" value="Unassembled WGS sequence"/>
</dbReference>
<proteinExistence type="predicted"/>
<gene>
    <name evidence="1" type="ORF">GCM10012289_59460</name>
</gene>
<keyword evidence="2" id="KW-1185">Reference proteome</keyword>
<dbReference type="EMBL" id="BMNH01000024">
    <property type="protein sequence ID" value="GGO78143.1"/>
    <property type="molecule type" value="Genomic_DNA"/>
</dbReference>
<evidence type="ECO:0000313" key="2">
    <source>
        <dbReference type="Proteomes" id="UP000646523"/>
    </source>
</evidence>
<comment type="caution">
    <text evidence="1">The sequence shown here is derived from an EMBL/GenBank/DDBJ whole genome shotgun (WGS) entry which is preliminary data.</text>
</comment>
<protein>
    <submittedName>
        <fullName evidence="1">Uncharacterized protein</fullName>
    </submittedName>
</protein>
<name>A0A917Z8L6_9ACTN</name>
<organism evidence="1 2">
    <name type="scientific">Nonomuraea cavernae</name>
    <dbReference type="NCBI Taxonomy" id="2045107"/>
    <lineage>
        <taxon>Bacteria</taxon>
        <taxon>Bacillati</taxon>
        <taxon>Actinomycetota</taxon>
        <taxon>Actinomycetes</taxon>
        <taxon>Streptosporangiales</taxon>
        <taxon>Streptosporangiaceae</taxon>
        <taxon>Nonomuraea</taxon>
    </lineage>
</organism>
<sequence length="67" mass="7333">MVSAIQSISDRLLTLFVPKAEASAGSCTCNCAYNYWYSCRECTRCYRCTDCTAGGNCLQCSYKAACC</sequence>
<reference evidence="1" key="2">
    <citation type="submission" date="2020-09" db="EMBL/GenBank/DDBJ databases">
        <authorList>
            <person name="Sun Q."/>
            <person name="Zhou Y."/>
        </authorList>
    </citation>
    <scope>NUCLEOTIDE SEQUENCE</scope>
    <source>
        <strain evidence="1">CGMCC 4.7368</strain>
    </source>
</reference>
<reference evidence="1" key="1">
    <citation type="journal article" date="2014" name="Int. J. Syst. Evol. Microbiol.">
        <title>Complete genome sequence of Corynebacterium casei LMG S-19264T (=DSM 44701T), isolated from a smear-ripened cheese.</title>
        <authorList>
            <consortium name="US DOE Joint Genome Institute (JGI-PGF)"/>
            <person name="Walter F."/>
            <person name="Albersmeier A."/>
            <person name="Kalinowski J."/>
            <person name="Ruckert C."/>
        </authorList>
    </citation>
    <scope>NUCLEOTIDE SEQUENCE</scope>
    <source>
        <strain evidence="1">CGMCC 4.7368</strain>
    </source>
</reference>